<keyword evidence="2" id="KW-1185">Reference proteome</keyword>
<gene>
    <name evidence="1" type="ORF">HPB49_006342</name>
</gene>
<dbReference type="EMBL" id="CM023470">
    <property type="protein sequence ID" value="KAH7978678.1"/>
    <property type="molecule type" value="Genomic_DNA"/>
</dbReference>
<proteinExistence type="predicted"/>
<protein>
    <submittedName>
        <fullName evidence="1">Uncharacterized protein</fullName>
    </submittedName>
</protein>
<accession>A0ACB8DWF3</accession>
<organism evidence="1 2">
    <name type="scientific">Dermacentor silvarum</name>
    <name type="common">Tick</name>
    <dbReference type="NCBI Taxonomy" id="543639"/>
    <lineage>
        <taxon>Eukaryota</taxon>
        <taxon>Metazoa</taxon>
        <taxon>Ecdysozoa</taxon>
        <taxon>Arthropoda</taxon>
        <taxon>Chelicerata</taxon>
        <taxon>Arachnida</taxon>
        <taxon>Acari</taxon>
        <taxon>Parasitiformes</taxon>
        <taxon>Ixodida</taxon>
        <taxon>Ixodoidea</taxon>
        <taxon>Ixodidae</taxon>
        <taxon>Rhipicephalinae</taxon>
        <taxon>Dermacentor</taxon>
    </lineage>
</organism>
<evidence type="ECO:0000313" key="1">
    <source>
        <dbReference type="EMBL" id="KAH7978678.1"/>
    </source>
</evidence>
<evidence type="ECO:0000313" key="2">
    <source>
        <dbReference type="Proteomes" id="UP000821865"/>
    </source>
</evidence>
<name>A0ACB8DWF3_DERSI</name>
<reference evidence="1" key="1">
    <citation type="submission" date="2020-05" db="EMBL/GenBank/DDBJ databases">
        <title>Large-scale comparative analyses of tick genomes elucidate their genetic diversity and vector capacities.</title>
        <authorList>
            <person name="Jia N."/>
            <person name="Wang J."/>
            <person name="Shi W."/>
            <person name="Du L."/>
            <person name="Sun Y."/>
            <person name="Zhan W."/>
            <person name="Jiang J."/>
            <person name="Wang Q."/>
            <person name="Zhang B."/>
            <person name="Ji P."/>
            <person name="Sakyi L.B."/>
            <person name="Cui X."/>
            <person name="Yuan T."/>
            <person name="Jiang B."/>
            <person name="Yang W."/>
            <person name="Lam T.T.-Y."/>
            <person name="Chang Q."/>
            <person name="Ding S."/>
            <person name="Wang X."/>
            <person name="Zhu J."/>
            <person name="Ruan X."/>
            <person name="Zhao L."/>
            <person name="Wei J."/>
            <person name="Que T."/>
            <person name="Du C."/>
            <person name="Cheng J."/>
            <person name="Dai P."/>
            <person name="Han X."/>
            <person name="Huang E."/>
            <person name="Gao Y."/>
            <person name="Liu J."/>
            <person name="Shao H."/>
            <person name="Ye R."/>
            <person name="Li L."/>
            <person name="Wei W."/>
            <person name="Wang X."/>
            <person name="Wang C."/>
            <person name="Yang T."/>
            <person name="Huo Q."/>
            <person name="Li W."/>
            <person name="Guo W."/>
            <person name="Chen H."/>
            <person name="Zhou L."/>
            <person name="Ni X."/>
            <person name="Tian J."/>
            <person name="Zhou Y."/>
            <person name="Sheng Y."/>
            <person name="Liu T."/>
            <person name="Pan Y."/>
            <person name="Xia L."/>
            <person name="Li J."/>
            <person name="Zhao F."/>
            <person name="Cao W."/>
        </authorList>
    </citation>
    <scope>NUCLEOTIDE SEQUENCE</scope>
    <source>
        <strain evidence="1">Dsil-2018</strain>
    </source>
</reference>
<sequence length="221" mass="24380">MVERQQDFAATLQRHDGPISAPSRLPVRKEGFSYAAAKGAGERERSTAFDFGRPDFGPDWPRAGRFARPVRVACGQDHSTAPVALLGERPSMDSLVDEACGYGRYQRVLLWLVLYPAQVSCGPQLYGQLLMFLEPDHWCRGSPPPEHWANGTERLQLCASLPNTSAACPDGYEYDRRFLGDDETAVTQVRALRCCPACRPLNAAYAAESKANTGRVFIGIM</sequence>
<comment type="caution">
    <text evidence="1">The sequence shown here is derived from an EMBL/GenBank/DDBJ whole genome shotgun (WGS) entry which is preliminary data.</text>
</comment>
<dbReference type="Proteomes" id="UP000821865">
    <property type="component" value="Chromosome 1"/>
</dbReference>